<feature type="transmembrane region" description="Helical" evidence="6">
    <location>
        <begin position="362"/>
        <end position="381"/>
    </location>
</feature>
<reference evidence="7 8" key="1">
    <citation type="journal article" date="2016" name="ISME J.">
        <title>Chasing the elusive Euryarchaeota class WSA2: genomes reveal a uniquely fastidious methyl-reducing methanogen.</title>
        <authorList>
            <person name="Nobu M.K."/>
            <person name="Narihiro T."/>
            <person name="Kuroda K."/>
            <person name="Mei R."/>
            <person name="Liu W.T."/>
        </authorList>
    </citation>
    <scope>NUCLEOTIDE SEQUENCE [LARGE SCALE GENOMIC DNA]</scope>
    <source>
        <strain evidence="7">U1lsi0528_Bin055</strain>
    </source>
</reference>
<evidence type="ECO:0000256" key="5">
    <source>
        <dbReference type="ARBA" id="ARBA00023136"/>
    </source>
</evidence>
<evidence type="ECO:0000313" key="8">
    <source>
        <dbReference type="Proteomes" id="UP000075398"/>
    </source>
</evidence>
<evidence type="ECO:0000256" key="6">
    <source>
        <dbReference type="SAM" id="Phobius"/>
    </source>
</evidence>
<evidence type="ECO:0000256" key="2">
    <source>
        <dbReference type="ARBA" id="ARBA00022475"/>
    </source>
</evidence>
<dbReference type="GO" id="GO:0005886">
    <property type="term" value="C:plasma membrane"/>
    <property type="evidence" value="ECO:0007669"/>
    <property type="project" value="UniProtKB-SubCell"/>
</dbReference>
<sequence length="415" mass="46727">MQFKFDESGLIKHGLIMTVSMVIARFFGYLFQIYVARALGPEEYGVFGSLFAFFMILTIPVGTVQTVISRYTSEYKVEGDYSKIKHLMISAFKKLSKISLIGFVLMAIMSIPFTMFLKMSNPIPIIILGITLFFTFTSPIFRGVLQGLQNFKWLAIINVSQTFFKLLFGILLISLGFGLNGAILAFSFGYLIPLCLTLVPLYFILKINNGNVNFSGIYRYSYLVLIATGILTFVQNIDVILVKHLFTSYEAGIYSAISNIGKAIFFLGAGVSASLFPKVSEFRNNSDASSRLLKKGIFFLSILSIVFIVGCFLFDEMIVNILFGLSYTEGAFLLPYFSIALSFLGLTSVLIFYLIAIKDFKFIYSLLIIPIVQVICIYIFHQSLMDIVLILNVFFIMAFVITSIYIFFNLKSVKK</sequence>
<feature type="transmembrane region" description="Helical" evidence="6">
    <location>
        <begin position="333"/>
        <end position="355"/>
    </location>
</feature>
<name>A0A150J8E8_9EURY</name>
<feature type="transmembrane region" description="Helical" evidence="6">
    <location>
        <begin position="14"/>
        <end position="34"/>
    </location>
</feature>
<evidence type="ECO:0000256" key="1">
    <source>
        <dbReference type="ARBA" id="ARBA00004651"/>
    </source>
</evidence>
<gene>
    <name evidence="7" type="ORF">AMQ22_00261</name>
</gene>
<protein>
    <submittedName>
        <fullName evidence="7">Polysaccharide biosynthesis protein</fullName>
    </submittedName>
</protein>
<keyword evidence="3 6" id="KW-0812">Transmembrane</keyword>
<dbReference type="AlphaFoldDB" id="A0A150J8E8"/>
<feature type="transmembrane region" description="Helical" evidence="6">
    <location>
        <begin position="183"/>
        <end position="205"/>
    </location>
</feature>
<feature type="transmembrane region" description="Helical" evidence="6">
    <location>
        <begin position="253"/>
        <end position="276"/>
    </location>
</feature>
<keyword evidence="5 6" id="KW-0472">Membrane</keyword>
<keyword evidence="4 6" id="KW-1133">Transmembrane helix</keyword>
<feature type="transmembrane region" description="Helical" evidence="6">
    <location>
        <begin position="387"/>
        <end position="408"/>
    </location>
</feature>
<dbReference type="Pfam" id="PF13440">
    <property type="entry name" value="Polysacc_synt_3"/>
    <property type="match status" value="1"/>
</dbReference>
<dbReference type="PATRIC" id="fig|1705409.3.peg.274"/>
<dbReference type="InterPro" id="IPR050833">
    <property type="entry name" value="Poly_Biosynth_Transport"/>
</dbReference>
<evidence type="ECO:0000313" key="7">
    <source>
        <dbReference type="EMBL" id="KYC53471.1"/>
    </source>
</evidence>
<feature type="transmembrane region" description="Helical" evidence="6">
    <location>
        <begin position="46"/>
        <end position="68"/>
    </location>
</feature>
<evidence type="ECO:0000256" key="4">
    <source>
        <dbReference type="ARBA" id="ARBA00022989"/>
    </source>
</evidence>
<dbReference type="Proteomes" id="UP000075398">
    <property type="component" value="Unassembled WGS sequence"/>
</dbReference>
<feature type="transmembrane region" description="Helical" evidence="6">
    <location>
        <begin position="217"/>
        <end position="241"/>
    </location>
</feature>
<accession>A0A150J8E8</accession>
<feature type="transmembrane region" description="Helical" evidence="6">
    <location>
        <begin position="297"/>
        <end position="327"/>
    </location>
</feature>
<dbReference type="PANTHER" id="PTHR30250">
    <property type="entry name" value="PST FAMILY PREDICTED COLANIC ACID TRANSPORTER"/>
    <property type="match status" value="1"/>
</dbReference>
<dbReference type="PANTHER" id="PTHR30250:SF28">
    <property type="entry name" value="POLYSACCHARIDE BIOSYNTHESIS PROTEIN"/>
    <property type="match status" value="1"/>
</dbReference>
<comment type="subcellular location">
    <subcellularLocation>
        <location evidence="1">Cell membrane</location>
        <topology evidence="1">Multi-pass membrane protein</topology>
    </subcellularLocation>
</comment>
<feature type="transmembrane region" description="Helical" evidence="6">
    <location>
        <begin position="123"/>
        <end position="141"/>
    </location>
</feature>
<proteinExistence type="predicted"/>
<feature type="transmembrane region" description="Helical" evidence="6">
    <location>
        <begin position="153"/>
        <end position="177"/>
    </location>
</feature>
<dbReference type="EMBL" id="LNGC01000005">
    <property type="protein sequence ID" value="KYC53471.1"/>
    <property type="molecule type" value="Genomic_DNA"/>
</dbReference>
<evidence type="ECO:0000256" key="3">
    <source>
        <dbReference type="ARBA" id="ARBA00022692"/>
    </source>
</evidence>
<organism evidence="7 8">
    <name type="scientific">Candidatus Methanofastidiosum methylothiophilum</name>
    <dbReference type="NCBI Taxonomy" id="1705564"/>
    <lineage>
        <taxon>Archaea</taxon>
        <taxon>Methanobacteriati</taxon>
        <taxon>Methanobacteriota</taxon>
        <taxon>Stenosarchaea group</taxon>
        <taxon>Candidatus Methanofastidiosia</taxon>
        <taxon>Candidatus Methanofastidiosales</taxon>
        <taxon>Candidatus Methanofastidiosaceae</taxon>
        <taxon>Candidatus Methanofastidiosum</taxon>
    </lineage>
</organism>
<keyword evidence="2" id="KW-1003">Cell membrane</keyword>
<comment type="caution">
    <text evidence="7">The sequence shown here is derived from an EMBL/GenBank/DDBJ whole genome shotgun (WGS) entry which is preliminary data.</text>
</comment>
<feature type="transmembrane region" description="Helical" evidence="6">
    <location>
        <begin position="98"/>
        <end position="117"/>
    </location>
</feature>